<protein>
    <submittedName>
        <fullName evidence="7">FtsP/CotA-like multicopper oxidase with cupredoxin domain</fullName>
    </submittedName>
</protein>
<evidence type="ECO:0000259" key="5">
    <source>
        <dbReference type="Pfam" id="PF07731"/>
    </source>
</evidence>
<evidence type="ECO:0000256" key="2">
    <source>
        <dbReference type="ARBA" id="ARBA00023002"/>
    </source>
</evidence>
<dbReference type="Proteomes" id="UP001519363">
    <property type="component" value="Unassembled WGS sequence"/>
</dbReference>
<organism evidence="7 8">
    <name type="scientific">Crossiella equi</name>
    <dbReference type="NCBI Taxonomy" id="130796"/>
    <lineage>
        <taxon>Bacteria</taxon>
        <taxon>Bacillati</taxon>
        <taxon>Actinomycetota</taxon>
        <taxon>Actinomycetes</taxon>
        <taxon>Pseudonocardiales</taxon>
        <taxon>Pseudonocardiaceae</taxon>
        <taxon>Crossiella</taxon>
    </lineage>
</organism>
<keyword evidence="8" id="KW-1185">Reference proteome</keyword>
<feature type="domain" description="Plastocyanin-like" evidence="5">
    <location>
        <begin position="495"/>
        <end position="595"/>
    </location>
</feature>
<feature type="transmembrane region" description="Helical" evidence="4">
    <location>
        <begin position="166"/>
        <end position="189"/>
    </location>
</feature>
<dbReference type="InterPro" id="IPR045087">
    <property type="entry name" value="Cu-oxidase_fam"/>
</dbReference>
<evidence type="ECO:0000313" key="7">
    <source>
        <dbReference type="EMBL" id="MBP2475463.1"/>
    </source>
</evidence>
<keyword evidence="3" id="KW-0186">Copper</keyword>
<feature type="transmembrane region" description="Helical" evidence="4">
    <location>
        <begin position="39"/>
        <end position="64"/>
    </location>
</feature>
<evidence type="ECO:0000259" key="6">
    <source>
        <dbReference type="Pfam" id="PF07732"/>
    </source>
</evidence>
<gene>
    <name evidence="7" type="ORF">JOF53_004335</name>
</gene>
<dbReference type="InterPro" id="IPR002355">
    <property type="entry name" value="Cu_oxidase_Cu_BS"/>
</dbReference>
<evidence type="ECO:0000256" key="3">
    <source>
        <dbReference type="ARBA" id="ARBA00023008"/>
    </source>
</evidence>
<reference evidence="7 8" key="1">
    <citation type="submission" date="2021-03" db="EMBL/GenBank/DDBJ databases">
        <title>Sequencing the genomes of 1000 actinobacteria strains.</title>
        <authorList>
            <person name="Klenk H.-P."/>
        </authorList>
    </citation>
    <scope>NUCLEOTIDE SEQUENCE [LARGE SCALE GENOMIC DNA]</scope>
    <source>
        <strain evidence="7 8">DSM 44580</strain>
    </source>
</reference>
<proteinExistence type="predicted"/>
<dbReference type="EMBL" id="JAGIOO010000001">
    <property type="protein sequence ID" value="MBP2475463.1"/>
    <property type="molecule type" value="Genomic_DNA"/>
</dbReference>
<feature type="transmembrane region" description="Helical" evidence="4">
    <location>
        <begin position="126"/>
        <end position="145"/>
    </location>
</feature>
<dbReference type="CDD" id="cd04202">
    <property type="entry name" value="CuRO_D2_2dMcoN_like"/>
    <property type="match status" value="1"/>
</dbReference>
<keyword evidence="4" id="KW-0472">Membrane</keyword>
<comment type="caution">
    <text evidence="7">The sequence shown here is derived from an EMBL/GenBank/DDBJ whole genome shotgun (WGS) entry which is preliminary data.</text>
</comment>
<dbReference type="PANTHER" id="PTHR11709">
    <property type="entry name" value="MULTI-COPPER OXIDASE"/>
    <property type="match status" value="1"/>
</dbReference>
<accession>A0ABS5AFU6</accession>
<dbReference type="InterPro" id="IPR011707">
    <property type="entry name" value="Cu-oxidase-like_N"/>
</dbReference>
<keyword evidence="2" id="KW-0560">Oxidoreductase</keyword>
<evidence type="ECO:0000256" key="4">
    <source>
        <dbReference type="SAM" id="Phobius"/>
    </source>
</evidence>
<sequence length="616" mass="66248">MYALGYLLEFLSTAVLLLPLLLFARTVRRTGRAGVRRCHYVLAVLVLKLPPAAVLLSHGLAFGIRPLRTFVLVGVPMYFALRYTLPVLRRGGTSTDPKVVLPARLAAVGGGLAAVLNLLVQDTLTLWLAVAVFALVALVVVLDTSARHRAHLGLPATVRWSPWARLAAPLVLVVAAAGCGVAGSTLSAFPERLSMNSHGHHGTTEGRDLTELTGGPYDGPVRAVTITATEVDGRWTFGGTVPGTALRVRQGEVLSVRLLNRLPVPTTIHWHGVDVPNAVDGVAGVTQDAVPPGGEFTYTFRAAKPGTYWYHSHQVAHEQVRRGLFGTLVVDPAAGPAAEVDETLVVHQLLREPRRLRAEPGRRVRLRVVNANSGTERFTVTGGPFRIAALDGQELNEPGELTDRAFSLGGGGRADLDFLMPDNVVQVSNTGKPILTVTSRGQSVPAVRAQAQDVDLTAYGRPAPTPFGPDSAFTTSFAVDLDQGFGFHAGAFSFLWTVDGRVFPDAPMLRVREGDLVRVVFRNKGVNDHPMHLHGHHVLVLSRDGNPVTGSPLWLDTVLVRPGETWEVGFRADNPGIWMDHCHDLLHATNGMTLHVGYEGVRTPFTVGPVSGNKPE</sequence>
<evidence type="ECO:0000256" key="1">
    <source>
        <dbReference type="ARBA" id="ARBA00022723"/>
    </source>
</evidence>
<dbReference type="RefSeq" id="WP_086783012.1">
    <property type="nucleotide sequence ID" value="NZ_JAGIOO010000001.1"/>
</dbReference>
<dbReference type="Pfam" id="PF07731">
    <property type="entry name" value="Cu-oxidase_2"/>
    <property type="match status" value="1"/>
</dbReference>
<dbReference type="PROSITE" id="PS00080">
    <property type="entry name" value="MULTICOPPER_OXIDASE2"/>
    <property type="match status" value="1"/>
</dbReference>
<feature type="domain" description="Plastocyanin-like" evidence="6">
    <location>
        <begin position="232"/>
        <end position="333"/>
    </location>
</feature>
<dbReference type="Pfam" id="PF07732">
    <property type="entry name" value="Cu-oxidase_3"/>
    <property type="match status" value="1"/>
</dbReference>
<keyword evidence="4" id="KW-0812">Transmembrane</keyword>
<dbReference type="CDD" id="cd13861">
    <property type="entry name" value="CuRO_1_CumA_like"/>
    <property type="match status" value="1"/>
</dbReference>
<feature type="transmembrane region" description="Helical" evidence="4">
    <location>
        <begin position="6"/>
        <end position="27"/>
    </location>
</feature>
<keyword evidence="4" id="KW-1133">Transmembrane helix</keyword>
<dbReference type="Gene3D" id="2.60.40.420">
    <property type="entry name" value="Cupredoxins - blue copper proteins"/>
    <property type="match status" value="3"/>
</dbReference>
<dbReference type="PANTHER" id="PTHR11709:SF394">
    <property type="entry name" value="FI03373P-RELATED"/>
    <property type="match status" value="1"/>
</dbReference>
<dbReference type="InterPro" id="IPR011706">
    <property type="entry name" value="Cu-oxidase_C"/>
</dbReference>
<feature type="transmembrane region" description="Helical" evidence="4">
    <location>
        <begin position="70"/>
        <end position="88"/>
    </location>
</feature>
<keyword evidence="1" id="KW-0479">Metal-binding</keyword>
<dbReference type="SUPFAM" id="SSF49503">
    <property type="entry name" value="Cupredoxins"/>
    <property type="match status" value="3"/>
</dbReference>
<evidence type="ECO:0000313" key="8">
    <source>
        <dbReference type="Proteomes" id="UP001519363"/>
    </source>
</evidence>
<name>A0ABS5AFU6_9PSEU</name>
<feature type="transmembrane region" description="Helical" evidence="4">
    <location>
        <begin position="100"/>
        <end position="120"/>
    </location>
</feature>
<dbReference type="InterPro" id="IPR008972">
    <property type="entry name" value="Cupredoxin"/>
</dbReference>